<dbReference type="PANTHER" id="PTHR43708">
    <property type="entry name" value="CONSERVED EXPRESSED OXIDOREDUCTASE (EUROFUNG)"/>
    <property type="match status" value="1"/>
</dbReference>
<feature type="domain" description="YceM-like C-terminal" evidence="2">
    <location>
        <begin position="132"/>
        <end position="227"/>
    </location>
</feature>
<evidence type="ECO:0000313" key="4">
    <source>
        <dbReference type="Proteomes" id="UP001596439"/>
    </source>
</evidence>
<dbReference type="InterPro" id="IPR051317">
    <property type="entry name" value="Gfo/Idh/MocA_oxidoreduct"/>
</dbReference>
<dbReference type="EMBL" id="JBHTCE010000001">
    <property type="protein sequence ID" value="MFC7389751.1"/>
    <property type="molecule type" value="Genomic_DNA"/>
</dbReference>
<evidence type="ECO:0000259" key="2">
    <source>
        <dbReference type="Pfam" id="PF21378"/>
    </source>
</evidence>
<proteinExistence type="predicted"/>
<comment type="caution">
    <text evidence="3">The sequence shown here is derived from an EMBL/GenBank/DDBJ whole genome shotgun (WGS) entry which is preliminary data.</text>
</comment>
<accession>A0ABW2PN45</accession>
<dbReference type="InterPro" id="IPR000683">
    <property type="entry name" value="Gfo/Idh/MocA-like_OxRdtase_N"/>
</dbReference>
<evidence type="ECO:0000259" key="1">
    <source>
        <dbReference type="Pfam" id="PF01408"/>
    </source>
</evidence>
<feature type="domain" description="Gfo/Idh/MocA-like oxidoreductase N-terminal" evidence="1">
    <location>
        <begin position="4"/>
        <end position="121"/>
    </location>
</feature>
<protein>
    <submittedName>
        <fullName evidence="3">Gfo/Idh/MocA family protein</fullName>
    </submittedName>
</protein>
<dbReference type="SUPFAM" id="SSF51735">
    <property type="entry name" value="NAD(P)-binding Rossmann-fold domains"/>
    <property type="match status" value="1"/>
</dbReference>
<keyword evidence="4" id="KW-1185">Reference proteome</keyword>
<dbReference type="Gene3D" id="3.40.50.720">
    <property type="entry name" value="NAD(P)-binding Rossmann-like Domain"/>
    <property type="match status" value="1"/>
</dbReference>
<evidence type="ECO:0000313" key="3">
    <source>
        <dbReference type="EMBL" id="MFC7389751.1"/>
    </source>
</evidence>
<dbReference type="Gene3D" id="3.30.360.10">
    <property type="entry name" value="Dihydrodipicolinate Reductase, domain 2"/>
    <property type="match status" value="1"/>
</dbReference>
<reference evidence="4" key="1">
    <citation type="journal article" date="2019" name="Int. J. Syst. Evol. Microbiol.">
        <title>The Global Catalogue of Microorganisms (GCM) 10K type strain sequencing project: providing services to taxonomists for standard genome sequencing and annotation.</title>
        <authorList>
            <consortium name="The Broad Institute Genomics Platform"/>
            <consortium name="The Broad Institute Genome Sequencing Center for Infectious Disease"/>
            <person name="Wu L."/>
            <person name="Ma J."/>
        </authorList>
    </citation>
    <scope>NUCLEOTIDE SEQUENCE [LARGE SCALE GENOMIC DNA]</scope>
    <source>
        <strain evidence="4">CCUG 55590</strain>
    </source>
</reference>
<dbReference type="PANTHER" id="PTHR43708:SF4">
    <property type="entry name" value="OXIDOREDUCTASE YCEM-RELATED"/>
    <property type="match status" value="1"/>
</dbReference>
<dbReference type="Proteomes" id="UP001596439">
    <property type="component" value="Unassembled WGS sequence"/>
</dbReference>
<gene>
    <name evidence="3" type="ORF">ACFQO8_06305</name>
</gene>
<name>A0ABW2PN45_9BACL</name>
<dbReference type="Pfam" id="PF21378">
    <property type="entry name" value="YceM-like_C"/>
    <property type="match status" value="1"/>
</dbReference>
<organism evidence="3 4">
    <name type="scientific">Exiguobacterium aestuarii</name>
    <dbReference type="NCBI Taxonomy" id="273527"/>
    <lineage>
        <taxon>Bacteria</taxon>
        <taxon>Bacillati</taxon>
        <taxon>Bacillota</taxon>
        <taxon>Bacilli</taxon>
        <taxon>Bacillales</taxon>
        <taxon>Bacillales Family XII. Incertae Sedis</taxon>
        <taxon>Exiguobacterium</taxon>
    </lineage>
</organism>
<sequence>MDRLNILVVGLGDVAKKAYLPVYAGLKGIGVYLVSRSEEKLNDIVSTYCFEGGYTNLQDVSMTQIDAVMIHSTTAVHYEQAKYCLEQGKHVFIDKPITFALEETERLVALAKEKGVHLVTGFNRRFATATQALKQVEQKNMVFIQKNRTYKPATLREFVIEDFVHVVDTLRYLTDLQPVERLRVTPRYDGDVLKQVMIHFTAGGIEAIGWMNRDNGCTEEVMEVMSPSVKRVTRDVERIMEYGVDGMTEWSLDPWESNLKRRGFIDLIEDFVKLLKGEPNRSVVAEDSLVTHRLCEEILEAVQ</sequence>
<dbReference type="Pfam" id="PF01408">
    <property type="entry name" value="GFO_IDH_MocA"/>
    <property type="match status" value="1"/>
</dbReference>
<dbReference type="RefSeq" id="WP_353047806.1">
    <property type="nucleotide sequence ID" value="NZ_JBHSGY010000001.1"/>
</dbReference>
<dbReference type="InterPro" id="IPR036291">
    <property type="entry name" value="NAD(P)-bd_dom_sf"/>
</dbReference>
<dbReference type="InterPro" id="IPR048477">
    <property type="entry name" value="YceM-like_C"/>
</dbReference>
<dbReference type="SUPFAM" id="SSF55347">
    <property type="entry name" value="Glyceraldehyde-3-phosphate dehydrogenase-like, C-terminal domain"/>
    <property type="match status" value="1"/>
</dbReference>